<organism evidence="3 4">
    <name type="scientific">Paramecium sonneborni</name>
    <dbReference type="NCBI Taxonomy" id="65129"/>
    <lineage>
        <taxon>Eukaryota</taxon>
        <taxon>Sar</taxon>
        <taxon>Alveolata</taxon>
        <taxon>Ciliophora</taxon>
        <taxon>Intramacronucleata</taxon>
        <taxon>Oligohymenophorea</taxon>
        <taxon>Peniculida</taxon>
        <taxon>Parameciidae</taxon>
        <taxon>Paramecium</taxon>
    </lineage>
</organism>
<dbReference type="InterPro" id="IPR006600">
    <property type="entry name" value="HTH_CenpB_DNA-bd_dom"/>
</dbReference>
<dbReference type="GO" id="GO:0003677">
    <property type="term" value="F:DNA binding"/>
    <property type="evidence" value="ECO:0007669"/>
    <property type="project" value="UniProtKB-KW"/>
</dbReference>
<gene>
    <name evidence="3" type="ORF">PSON_ATCC_30995.1.T0620130</name>
</gene>
<keyword evidence="4" id="KW-1185">Reference proteome</keyword>
<dbReference type="SMART" id="SM00674">
    <property type="entry name" value="CENPB"/>
    <property type="match status" value="1"/>
</dbReference>
<sequence length="213" mass="25825">MKTRSAQKKKQKKYTILTEDDKQEIIQQYYKHPSQTSLMHLKDKYKTSIKNIRRWIRLGFKRKKGCGRKKLNEKAEELLEVWVKKQCVKQKKRVSRQQIKAQAIKFFKDSNFKASKAWQDEFVKSKNIKIKQLFLLHDRGCLNYSQIRTFQHLLIKSGKDIQSYRNQILQNFEIQSQLSFEDSQQCTNSINKQYWNYEIFQQDSLMHFQELFL</sequence>
<proteinExistence type="predicted"/>
<dbReference type="EMBL" id="CAJJDN010000062">
    <property type="protein sequence ID" value="CAD8094329.1"/>
    <property type="molecule type" value="Genomic_DNA"/>
</dbReference>
<evidence type="ECO:0000313" key="4">
    <source>
        <dbReference type="Proteomes" id="UP000692954"/>
    </source>
</evidence>
<name>A0A8S1NSE9_9CILI</name>
<feature type="domain" description="HTH CENPB-type" evidence="2">
    <location>
        <begin position="63"/>
        <end position="132"/>
    </location>
</feature>
<evidence type="ECO:0000313" key="3">
    <source>
        <dbReference type="EMBL" id="CAD8094329.1"/>
    </source>
</evidence>
<dbReference type="OrthoDB" id="309106at2759"/>
<evidence type="ECO:0000256" key="1">
    <source>
        <dbReference type="ARBA" id="ARBA00023125"/>
    </source>
</evidence>
<comment type="caution">
    <text evidence="3">The sequence shown here is derived from an EMBL/GenBank/DDBJ whole genome shotgun (WGS) entry which is preliminary data.</text>
</comment>
<evidence type="ECO:0000259" key="2">
    <source>
        <dbReference type="PROSITE" id="PS51253"/>
    </source>
</evidence>
<dbReference type="Pfam" id="PF03221">
    <property type="entry name" value="HTH_Tnp_Tc5"/>
    <property type="match status" value="1"/>
</dbReference>
<keyword evidence="1" id="KW-0238">DNA-binding</keyword>
<protein>
    <recommendedName>
        <fullName evidence="2">HTH CENPB-type domain-containing protein</fullName>
    </recommendedName>
</protein>
<dbReference type="AlphaFoldDB" id="A0A8S1NSE9"/>
<reference evidence="3" key="1">
    <citation type="submission" date="2021-01" db="EMBL/GenBank/DDBJ databases">
        <authorList>
            <consortium name="Genoscope - CEA"/>
            <person name="William W."/>
        </authorList>
    </citation>
    <scope>NUCLEOTIDE SEQUENCE</scope>
</reference>
<dbReference type="PROSITE" id="PS51253">
    <property type="entry name" value="HTH_CENPB"/>
    <property type="match status" value="1"/>
</dbReference>
<dbReference type="Proteomes" id="UP000692954">
    <property type="component" value="Unassembled WGS sequence"/>
</dbReference>
<accession>A0A8S1NSE9</accession>